<reference evidence="1 2" key="1">
    <citation type="submission" date="2013-01" db="EMBL/GenBank/DDBJ databases">
        <title>Large myovirus of Bacillus.</title>
        <authorList>
            <person name="Klumpp J."/>
            <person name="Beyer W."/>
            <person name="Loessner M.J."/>
        </authorList>
    </citation>
    <scope>NUCLEOTIDE SEQUENCE [LARGE SCALE GENOMIC DNA]</scope>
</reference>
<dbReference type="GeneID" id="11536624"/>
<organism evidence="1 2">
    <name type="scientific">Bacillus phage W.Ph</name>
    <dbReference type="NCBI Taxonomy" id="764595"/>
    <lineage>
        <taxon>Viruses</taxon>
        <taxon>Duplodnaviria</taxon>
        <taxon>Heunggongvirae</taxon>
        <taxon>Uroviricota</taxon>
        <taxon>Caudoviricetes</taxon>
        <taxon>Herelleviridae</taxon>
        <taxon>Bastillevirinae</taxon>
        <taxon>Wphvirus</taxon>
        <taxon>Wphvirus WPh</taxon>
    </lineage>
</organism>
<dbReference type="KEGG" id="vg:11536624"/>
<evidence type="ECO:0000313" key="1">
    <source>
        <dbReference type="EMBL" id="ADH03365.1"/>
    </source>
</evidence>
<dbReference type="EMBL" id="HM144387">
    <property type="protein sequence ID" value="ADH03365.1"/>
    <property type="molecule type" value="Genomic_DNA"/>
</dbReference>
<dbReference type="Proteomes" id="UP000005445">
    <property type="component" value="Segment"/>
</dbReference>
<proteinExistence type="predicted"/>
<dbReference type="RefSeq" id="YP_004957234.1">
    <property type="nucleotide sequence ID" value="NC_016563.1"/>
</dbReference>
<evidence type="ECO:0000313" key="2">
    <source>
        <dbReference type="Proteomes" id="UP000005445"/>
    </source>
</evidence>
<name>G9B1X0_9CAUD</name>
<keyword evidence="2" id="KW-1185">Reference proteome</keyword>
<protein>
    <submittedName>
        <fullName evidence="1">Gp219</fullName>
    </submittedName>
</protein>
<accession>G9B1X0</accession>
<sequence>MSKRYNCEHNHEYNDLDHVKLTVHKNKLKLVFKDPIKDYKIKIKLKREQARELRESIITSLKSEGADWNLELSRERETGFMRAYCDCAGEHYIIHGKQGLALVSVHLDNSGAKEIVDDIGRFLTEGEI</sequence>
<dbReference type="OrthoDB" id="27567at10239"/>